<sequence length="647" mass="72759">MVNTKNAQIDGFLKYYLALDRAPQYAVMVRGQWGSGKTFFMERQLERYRENGGKALYVSLYGMASVKEIEEEFFRQLHPVLASKGMAVAGKVARGLIKATLKIDFGDHSPVSGSTSIGVPDISLPEYLKNTTGMLLVFDDLERCVIPINELLGYINYFVEHDGYKVVLIANEKEILDRNEDNKKPSTDYARIREKLIGKTFEVEADLEAAIQSFIPEIESDPAREQVTRNLDDIRALYETSGYKNLRHLRQALMDFSRVFDLLEESYQQNGALASHLLTLFLVYSFEMKSGNLSEDELRMMRKMKFRNLLRSGSEDKGNAAERIEAKYAKFLPQETLLPDSMWASLMSTGLVDQNEFREAVRNSGYFPKEEAEWVRLWNFTSLEDEDAEELIAKVSSDFSMNTFREAGVLLHVTGALLMMASLGAYKVARQEILTQAIANVDALRKSGDLRESTFNFAGGSAESFAGLGFQSNDSPELLELKTYLRDQIGKSQEDAYPSEAARLLELVVDDPEKFVRSVTQSSHAESRFYSVPILIYADPQAFVTKIVDATASAQWLMRGVFRERYQHQFYLGSLAPEADWLITTSKLLASEVEKRTGKLSADRLDTLAKEMVKSAEKLRQFGLKSNVAETVATAPDSQNAGAADSP</sequence>
<reference evidence="2" key="1">
    <citation type="submission" date="2021-04" db="EMBL/GenBank/DDBJ databases">
        <authorList>
            <person name="Vanwijnsberghe S."/>
        </authorList>
    </citation>
    <scope>NUCLEOTIDE SEQUENCE</scope>
    <source>
        <strain evidence="2">LMG 31841</strain>
    </source>
</reference>
<evidence type="ECO:0000313" key="3">
    <source>
        <dbReference type="Proteomes" id="UP000789704"/>
    </source>
</evidence>
<dbReference type="AlphaFoldDB" id="A0A9N8RSQ8"/>
<dbReference type="Gene3D" id="3.40.50.300">
    <property type="entry name" value="P-loop containing nucleotide triphosphate hydrolases"/>
    <property type="match status" value="1"/>
</dbReference>
<dbReference type="SUPFAM" id="SSF52540">
    <property type="entry name" value="P-loop containing nucleoside triphosphate hydrolases"/>
    <property type="match status" value="1"/>
</dbReference>
<gene>
    <name evidence="2" type="ORF">LMG31841_00896</name>
</gene>
<proteinExistence type="predicted"/>
<organism evidence="2 3">
    <name type="scientific">Paraburkholderia saeva</name>
    <dbReference type="NCBI Taxonomy" id="2777537"/>
    <lineage>
        <taxon>Bacteria</taxon>
        <taxon>Pseudomonadati</taxon>
        <taxon>Pseudomonadota</taxon>
        <taxon>Betaproteobacteria</taxon>
        <taxon>Burkholderiales</taxon>
        <taxon>Burkholderiaceae</taxon>
        <taxon>Paraburkholderia</taxon>
    </lineage>
</organism>
<accession>A0A9N8RSQ8</accession>
<dbReference type="InterPro" id="IPR027417">
    <property type="entry name" value="P-loop_NTPase"/>
</dbReference>
<comment type="caution">
    <text evidence="2">The sequence shown here is derived from an EMBL/GenBank/DDBJ whole genome shotgun (WGS) entry which is preliminary data.</text>
</comment>
<keyword evidence="3" id="KW-1185">Reference proteome</keyword>
<dbReference type="Proteomes" id="UP000789704">
    <property type="component" value="Unassembled WGS sequence"/>
</dbReference>
<dbReference type="Pfam" id="PF07693">
    <property type="entry name" value="KAP_NTPase"/>
    <property type="match status" value="1"/>
</dbReference>
<name>A0A9N8RSQ8_9BURK</name>
<dbReference type="InterPro" id="IPR011646">
    <property type="entry name" value="KAP_P-loop"/>
</dbReference>
<dbReference type="RefSeq" id="WP_228874948.1">
    <property type="nucleotide sequence ID" value="NZ_CAJQZC010000002.1"/>
</dbReference>
<evidence type="ECO:0000313" key="2">
    <source>
        <dbReference type="EMBL" id="CAG4889793.1"/>
    </source>
</evidence>
<evidence type="ECO:0000259" key="1">
    <source>
        <dbReference type="Pfam" id="PF07693"/>
    </source>
</evidence>
<feature type="domain" description="KAP NTPase" evidence="1">
    <location>
        <begin position="20"/>
        <end position="259"/>
    </location>
</feature>
<protein>
    <recommendedName>
        <fullName evidence="1">KAP NTPase domain-containing protein</fullName>
    </recommendedName>
</protein>
<dbReference type="EMBL" id="CAJQZC010000002">
    <property type="protein sequence ID" value="CAG4889793.1"/>
    <property type="molecule type" value="Genomic_DNA"/>
</dbReference>